<gene>
    <name evidence="4" type="primary">LOC117367386</name>
</gene>
<organism evidence="3 4">
    <name type="scientific">Geotrypetes seraphini</name>
    <name type="common">Gaboon caecilian</name>
    <name type="synonym">Caecilia seraphini</name>
    <dbReference type="NCBI Taxonomy" id="260995"/>
    <lineage>
        <taxon>Eukaryota</taxon>
        <taxon>Metazoa</taxon>
        <taxon>Chordata</taxon>
        <taxon>Craniata</taxon>
        <taxon>Vertebrata</taxon>
        <taxon>Euteleostomi</taxon>
        <taxon>Amphibia</taxon>
        <taxon>Gymnophiona</taxon>
        <taxon>Geotrypetes</taxon>
    </lineage>
</organism>
<dbReference type="GO" id="GO:0008270">
    <property type="term" value="F:zinc ion binding"/>
    <property type="evidence" value="ECO:0007669"/>
    <property type="project" value="UniProtKB-KW"/>
</dbReference>
<dbReference type="AlphaFoldDB" id="A0A6P8SB03"/>
<keyword evidence="1" id="KW-0863">Zinc-finger</keyword>
<dbReference type="InterPro" id="IPR049217">
    <property type="entry name" value="DUF5575_N"/>
</dbReference>
<dbReference type="InterPro" id="IPR048315">
    <property type="entry name" value="ZSWIM9_RNaseH-like"/>
</dbReference>
<dbReference type="InParanoid" id="A0A6P8SB03"/>
<dbReference type="GeneID" id="117367386"/>
<name>A0A6P8SB03_GEOSA</name>
<evidence type="ECO:0000313" key="3">
    <source>
        <dbReference type="Proteomes" id="UP000515159"/>
    </source>
</evidence>
<reference evidence="4" key="1">
    <citation type="submission" date="2025-08" db="UniProtKB">
        <authorList>
            <consortium name="RefSeq"/>
        </authorList>
    </citation>
    <scope>IDENTIFICATION</scope>
</reference>
<dbReference type="InterPro" id="IPR049218">
    <property type="entry name" value="DUF5575_C"/>
</dbReference>
<dbReference type="Pfam" id="PF20784">
    <property type="entry name" value="DUF5575_C"/>
    <property type="match status" value="1"/>
</dbReference>
<dbReference type="OrthoDB" id="9898241at2759"/>
<feature type="domain" description="SWIM-type" evidence="2">
    <location>
        <begin position="504"/>
        <end position="536"/>
    </location>
</feature>
<evidence type="ECO:0000313" key="4">
    <source>
        <dbReference type="RefSeq" id="XP_033815755.1"/>
    </source>
</evidence>
<proteinExistence type="predicted"/>
<evidence type="ECO:0000259" key="2">
    <source>
        <dbReference type="PROSITE" id="PS50966"/>
    </source>
</evidence>
<keyword evidence="1" id="KW-0862">Zinc</keyword>
<dbReference type="PROSITE" id="PS50966">
    <property type="entry name" value="ZF_SWIM"/>
    <property type="match status" value="1"/>
</dbReference>
<dbReference type="Proteomes" id="UP000515159">
    <property type="component" value="Chromosome 10"/>
</dbReference>
<dbReference type="RefSeq" id="XP_033815755.1">
    <property type="nucleotide sequence ID" value="XM_033959864.1"/>
</dbReference>
<protein>
    <submittedName>
        <fullName evidence="4">Uncharacterized protein ZSWIM9-like isoform X2</fullName>
    </submittedName>
</protein>
<keyword evidence="3" id="KW-1185">Reference proteome</keyword>
<accession>A0A6P8SB03</accession>
<dbReference type="PANTHER" id="PTHR47086">
    <property type="entry name" value="BTB DOMAIN-CONTAINING PROTEIN"/>
    <property type="match status" value="1"/>
</dbReference>
<dbReference type="PANTHER" id="PTHR47086:SF5">
    <property type="entry name" value="SWIM-TYPE DOMAIN-CONTAINING PROTEIN"/>
    <property type="match status" value="1"/>
</dbReference>
<dbReference type="InterPro" id="IPR007527">
    <property type="entry name" value="Znf_SWIM"/>
</dbReference>
<evidence type="ECO:0000256" key="1">
    <source>
        <dbReference type="PROSITE-ProRule" id="PRU00325"/>
    </source>
</evidence>
<dbReference type="Pfam" id="PF20783">
    <property type="entry name" value="DUF5575_N"/>
    <property type="match status" value="1"/>
</dbReference>
<sequence length="560" mass="64034">MELEGGQQVLFSFALGVQEGAGMEELGLGQEFHTWRQFSTFFDNWSEKHKVLFIIASLKPLTSFRQNPVDYITNLPKTLRFRFVRLICKHSGTYVGQSTVRRNQQREKIDCLASITLRLGPKKDRLVVIEAKLEHNHKLSEVEFSRYFKRQQLEASLGLPIRITNSISKRFLAPEVVWNLEYYSKAKDQGMCELLREFDGLFKSDPGAKVKLVFQEDVAVLNSIFLSTSHMRNLVQRFPRLLYMDKVCCVAEDFELYTVLCQDANGRGRECAHCVARKGTPDLVVFIMASLVQSVPAIKFKVKCVTVGSSITDVDCVEEVLPCSRVQICRTQVLESLYRKAEHLGIPKLDKIKNVLHSMAYANSPKNYNQHLSDLEDVCPLNFLQYFLETWHENKGTWVECWGFERKRECAFLDHVNCHIQKLNSTLLWPLTLPTCIRGLFELQALKVELSYWNGEKVSTLYHSVCSPESARLIEEEMNLAKHGIYDLKEKEEGFLLEGGICSFVVDRDVTSCTCSIYTSRLLPCRHLFSVRLWTGKPLFDAGLIDIESCSKSSDSPASS</sequence>
<dbReference type="Pfam" id="PF17738">
    <property type="entry name" value="DUF5575"/>
    <property type="match status" value="1"/>
</dbReference>
<keyword evidence="1" id="KW-0479">Metal-binding</keyword>
<dbReference type="InterPro" id="IPR040854">
    <property type="entry name" value="ZSWIM9"/>
</dbReference>